<dbReference type="PIRSF" id="PIRSF001438">
    <property type="entry name" value="4pyrrol_synth_OHMeBilane_synth"/>
    <property type="match status" value="1"/>
</dbReference>
<dbReference type="InterPro" id="IPR000860">
    <property type="entry name" value="HemC"/>
</dbReference>
<name>A0ABW7YSK1_9ACTN</name>
<protein>
    <recommendedName>
        <fullName evidence="4 8">Hydroxymethylbilane synthase</fullName>
        <ecNumber evidence="4 8">2.5.1.61</ecNumber>
    </recommendedName>
</protein>
<accession>A0ABW7YSK1</accession>
<dbReference type="Pfam" id="PF01379">
    <property type="entry name" value="Porphobil_deam"/>
    <property type="match status" value="2"/>
</dbReference>
<dbReference type="InterPro" id="IPR036803">
    <property type="entry name" value="Porphobilinogen_deaminase_C_sf"/>
</dbReference>
<evidence type="ECO:0000256" key="8">
    <source>
        <dbReference type="NCBIfam" id="TIGR00212"/>
    </source>
</evidence>
<dbReference type="Gene3D" id="3.40.190.10">
    <property type="entry name" value="Periplasmic binding protein-like II"/>
    <property type="match status" value="2"/>
</dbReference>
<keyword evidence="12" id="KW-1185">Reference proteome</keyword>
<dbReference type="InterPro" id="IPR022418">
    <property type="entry name" value="Porphobilinogen_deaminase_C"/>
</dbReference>
<dbReference type="PANTHER" id="PTHR11557:SF0">
    <property type="entry name" value="PORPHOBILINOGEN DEAMINASE"/>
    <property type="match status" value="1"/>
</dbReference>
<dbReference type="NCBIfam" id="TIGR00212">
    <property type="entry name" value="hemC"/>
    <property type="match status" value="1"/>
</dbReference>
<dbReference type="Pfam" id="PF03900">
    <property type="entry name" value="Porphobil_deamC"/>
    <property type="match status" value="1"/>
</dbReference>
<evidence type="ECO:0000256" key="5">
    <source>
        <dbReference type="ARBA" id="ARBA00022679"/>
    </source>
</evidence>
<comment type="function">
    <text evidence="2">Tetrapolymerization of the monopyrrole PBG into the hydroxymethylbilane pre-uroporphyrinogen in several discrete steps.</text>
</comment>
<evidence type="ECO:0000313" key="12">
    <source>
        <dbReference type="Proteomes" id="UP001612741"/>
    </source>
</evidence>
<dbReference type="PRINTS" id="PR00151">
    <property type="entry name" value="PORPHBDMNASE"/>
</dbReference>
<evidence type="ECO:0000256" key="4">
    <source>
        <dbReference type="ARBA" id="ARBA00012655"/>
    </source>
</evidence>
<evidence type="ECO:0000256" key="6">
    <source>
        <dbReference type="ARBA" id="ARBA00023244"/>
    </source>
</evidence>
<feature type="domain" description="Porphobilinogen deaminase N-terminal" evidence="9">
    <location>
        <begin position="1"/>
        <end position="165"/>
    </location>
</feature>
<evidence type="ECO:0000256" key="2">
    <source>
        <dbReference type="ARBA" id="ARBA00002869"/>
    </source>
</evidence>
<sequence length="322" mass="33232">MRLGTRRSRLAMVQSRWVAERLAVPVELVGITTAGDRTDVPIERIGATGVFTAALREALLCGEVDVVVHSYKDLPTAPMPGIVTAAVPERADPRDALVLRPGRVPAAGARVGTGSPRRACQVRQAYDVVVAPMRGNVDTRLRKLADGQVDALILALAGLNRLGLTAGNGDRPGETAGKGGDRLGLRAASIRAHGGLDRLGLGLSSAGVLPLEPAIMLPAPAQGALAVECRAGDLRAIDALAPLDHPPTRAAATAERSLLAALQAGCTAPVGALATPGEDGTLTLEAVLADRNVRAAHTGPIEDACRIGRDLAALLLDKEPSR</sequence>
<comment type="similarity">
    <text evidence="3">Belongs to the HMBS family.</text>
</comment>
<gene>
    <name evidence="11" type="primary">hemC</name>
    <name evidence="11" type="ORF">ACIBG2_16010</name>
</gene>
<feature type="domain" description="Porphobilinogen deaminase N-terminal" evidence="9">
    <location>
        <begin position="188"/>
        <end position="235"/>
    </location>
</feature>
<dbReference type="EMBL" id="JBITGY010000004">
    <property type="protein sequence ID" value="MFI6498895.1"/>
    <property type="molecule type" value="Genomic_DNA"/>
</dbReference>
<feature type="domain" description="Porphobilinogen deaminase C-terminal" evidence="10">
    <location>
        <begin position="251"/>
        <end position="316"/>
    </location>
</feature>
<keyword evidence="5 11" id="KW-0808">Transferase</keyword>
<evidence type="ECO:0000256" key="3">
    <source>
        <dbReference type="ARBA" id="ARBA00005638"/>
    </source>
</evidence>
<comment type="caution">
    <text evidence="11">The sequence shown here is derived from an EMBL/GenBank/DDBJ whole genome shotgun (WGS) entry which is preliminary data.</text>
</comment>
<evidence type="ECO:0000259" key="10">
    <source>
        <dbReference type="Pfam" id="PF03900"/>
    </source>
</evidence>
<evidence type="ECO:0000256" key="7">
    <source>
        <dbReference type="ARBA" id="ARBA00048169"/>
    </source>
</evidence>
<reference evidence="11 12" key="1">
    <citation type="submission" date="2024-10" db="EMBL/GenBank/DDBJ databases">
        <title>The Natural Products Discovery Center: Release of the First 8490 Sequenced Strains for Exploring Actinobacteria Biosynthetic Diversity.</title>
        <authorList>
            <person name="Kalkreuter E."/>
            <person name="Kautsar S.A."/>
            <person name="Yang D."/>
            <person name="Bader C.D."/>
            <person name="Teijaro C.N."/>
            <person name="Fluegel L."/>
            <person name="Davis C.M."/>
            <person name="Simpson J.R."/>
            <person name="Lauterbach L."/>
            <person name="Steele A.D."/>
            <person name="Gui C."/>
            <person name="Meng S."/>
            <person name="Li G."/>
            <person name="Viehrig K."/>
            <person name="Ye F."/>
            <person name="Su P."/>
            <person name="Kiefer A.F."/>
            <person name="Nichols A."/>
            <person name="Cepeda A.J."/>
            <person name="Yan W."/>
            <person name="Fan B."/>
            <person name="Jiang Y."/>
            <person name="Adhikari A."/>
            <person name="Zheng C.-J."/>
            <person name="Schuster L."/>
            <person name="Cowan T.M."/>
            <person name="Smanski M.J."/>
            <person name="Chevrette M.G."/>
            <person name="De Carvalho L.P.S."/>
            <person name="Shen B."/>
        </authorList>
    </citation>
    <scope>NUCLEOTIDE SEQUENCE [LARGE SCALE GENOMIC DNA]</scope>
    <source>
        <strain evidence="11 12">NPDC050545</strain>
    </source>
</reference>
<dbReference type="InterPro" id="IPR022417">
    <property type="entry name" value="Porphobilin_deaminase_N"/>
</dbReference>
<proteinExistence type="inferred from homology"/>
<evidence type="ECO:0000256" key="1">
    <source>
        <dbReference type="ARBA" id="ARBA00001916"/>
    </source>
</evidence>
<dbReference type="Gene3D" id="3.30.160.40">
    <property type="entry name" value="Porphobilinogen deaminase, C-terminal domain"/>
    <property type="match status" value="1"/>
</dbReference>
<dbReference type="PANTHER" id="PTHR11557">
    <property type="entry name" value="PORPHOBILINOGEN DEAMINASE"/>
    <property type="match status" value="1"/>
</dbReference>
<dbReference type="EC" id="2.5.1.61" evidence="4 8"/>
<organism evidence="11 12">
    <name type="scientific">Nonomuraea typhae</name>
    <dbReference type="NCBI Taxonomy" id="2603600"/>
    <lineage>
        <taxon>Bacteria</taxon>
        <taxon>Bacillati</taxon>
        <taxon>Actinomycetota</taxon>
        <taxon>Actinomycetes</taxon>
        <taxon>Streptosporangiales</taxon>
        <taxon>Streptosporangiaceae</taxon>
        <taxon>Nonomuraea</taxon>
    </lineage>
</organism>
<dbReference type="GO" id="GO:0004418">
    <property type="term" value="F:hydroxymethylbilane synthase activity"/>
    <property type="evidence" value="ECO:0007669"/>
    <property type="project" value="UniProtKB-EC"/>
</dbReference>
<comment type="cofactor">
    <cofactor evidence="1">
        <name>dipyrromethane</name>
        <dbReference type="ChEBI" id="CHEBI:60342"/>
    </cofactor>
</comment>
<comment type="catalytic activity">
    <reaction evidence="7">
        <text>4 porphobilinogen + H2O = hydroxymethylbilane + 4 NH4(+)</text>
        <dbReference type="Rhea" id="RHEA:13185"/>
        <dbReference type="ChEBI" id="CHEBI:15377"/>
        <dbReference type="ChEBI" id="CHEBI:28938"/>
        <dbReference type="ChEBI" id="CHEBI:57845"/>
        <dbReference type="ChEBI" id="CHEBI:58126"/>
        <dbReference type="EC" id="2.5.1.61"/>
    </reaction>
</comment>
<evidence type="ECO:0000259" key="9">
    <source>
        <dbReference type="Pfam" id="PF01379"/>
    </source>
</evidence>
<dbReference type="SUPFAM" id="SSF53850">
    <property type="entry name" value="Periplasmic binding protein-like II"/>
    <property type="match status" value="2"/>
</dbReference>
<evidence type="ECO:0000313" key="11">
    <source>
        <dbReference type="EMBL" id="MFI6498895.1"/>
    </source>
</evidence>
<dbReference type="RefSeq" id="WP_397082128.1">
    <property type="nucleotide sequence ID" value="NZ_JBITGY010000004.1"/>
</dbReference>
<dbReference type="PROSITE" id="PS00533">
    <property type="entry name" value="PORPHOBILINOGEN_DEAM"/>
    <property type="match status" value="1"/>
</dbReference>
<keyword evidence="6" id="KW-0627">Porphyrin biosynthesis</keyword>
<dbReference type="InterPro" id="IPR022419">
    <property type="entry name" value="Porphobilin_deaminase_cofac_BS"/>
</dbReference>
<dbReference type="Proteomes" id="UP001612741">
    <property type="component" value="Unassembled WGS sequence"/>
</dbReference>
<dbReference type="SUPFAM" id="SSF54782">
    <property type="entry name" value="Porphobilinogen deaminase (hydroxymethylbilane synthase), C-terminal domain"/>
    <property type="match status" value="1"/>
</dbReference>